<protein>
    <submittedName>
        <fullName evidence="2">Uncharacterized protein</fullName>
    </submittedName>
</protein>
<comment type="caution">
    <text evidence="2">The sequence shown here is derived from an EMBL/GenBank/DDBJ whole genome shotgun (WGS) entry which is preliminary data.</text>
</comment>
<evidence type="ECO:0000313" key="3">
    <source>
        <dbReference type="Proteomes" id="UP000298663"/>
    </source>
</evidence>
<accession>A0A4U8UQA3</accession>
<gene>
    <name evidence="2" type="ORF">L596_001441</name>
</gene>
<reference evidence="2 3" key="1">
    <citation type="journal article" date="2015" name="Genome Biol.">
        <title>Comparative genomics of Steinernema reveals deeply conserved gene regulatory networks.</title>
        <authorList>
            <person name="Dillman A.R."/>
            <person name="Macchietto M."/>
            <person name="Porter C.F."/>
            <person name="Rogers A."/>
            <person name="Williams B."/>
            <person name="Antoshechkin I."/>
            <person name="Lee M.M."/>
            <person name="Goodwin Z."/>
            <person name="Lu X."/>
            <person name="Lewis E.E."/>
            <person name="Goodrich-Blair H."/>
            <person name="Stock S.P."/>
            <person name="Adams B.J."/>
            <person name="Sternberg P.W."/>
            <person name="Mortazavi A."/>
        </authorList>
    </citation>
    <scope>NUCLEOTIDE SEQUENCE [LARGE SCALE GENOMIC DNA]</scope>
    <source>
        <strain evidence="2 3">ALL</strain>
    </source>
</reference>
<organism evidence="2 3">
    <name type="scientific">Steinernema carpocapsae</name>
    <name type="common">Entomopathogenic nematode</name>
    <dbReference type="NCBI Taxonomy" id="34508"/>
    <lineage>
        <taxon>Eukaryota</taxon>
        <taxon>Metazoa</taxon>
        <taxon>Ecdysozoa</taxon>
        <taxon>Nematoda</taxon>
        <taxon>Chromadorea</taxon>
        <taxon>Rhabditida</taxon>
        <taxon>Tylenchina</taxon>
        <taxon>Panagrolaimomorpha</taxon>
        <taxon>Strongyloidoidea</taxon>
        <taxon>Steinernematidae</taxon>
        <taxon>Steinernema</taxon>
    </lineage>
</organism>
<keyword evidence="3" id="KW-1185">Reference proteome</keyword>
<dbReference type="EMBL" id="AZBU02000001">
    <property type="protein sequence ID" value="TMS33738.1"/>
    <property type="molecule type" value="Genomic_DNA"/>
</dbReference>
<feature type="compositionally biased region" description="Acidic residues" evidence="1">
    <location>
        <begin position="113"/>
        <end position="136"/>
    </location>
</feature>
<evidence type="ECO:0000256" key="1">
    <source>
        <dbReference type="SAM" id="MobiDB-lite"/>
    </source>
</evidence>
<dbReference type="Proteomes" id="UP000298663">
    <property type="component" value="Unassembled WGS sequence"/>
</dbReference>
<evidence type="ECO:0000313" key="2">
    <source>
        <dbReference type="EMBL" id="TMS33738.1"/>
    </source>
</evidence>
<proteinExistence type="predicted"/>
<name>A0A4U8UQA3_STECR</name>
<reference evidence="2 3" key="2">
    <citation type="journal article" date="2019" name="G3 (Bethesda)">
        <title>Hybrid Assembly of the Genome of the Entomopathogenic Nematode Steinernema carpocapsae Identifies the X-Chromosome.</title>
        <authorList>
            <person name="Serra L."/>
            <person name="Macchietto M."/>
            <person name="Macias-Munoz A."/>
            <person name="McGill C.J."/>
            <person name="Rodriguez I.M."/>
            <person name="Rodriguez B."/>
            <person name="Murad R."/>
            <person name="Mortazavi A."/>
        </authorList>
    </citation>
    <scope>NUCLEOTIDE SEQUENCE [LARGE SCALE GENOMIC DNA]</scope>
    <source>
        <strain evidence="2 3">ALL</strain>
    </source>
</reference>
<dbReference type="AlphaFoldDB" id="A0A4U8UQA3"/>
<sequence>MAEYSTFCVRDEPFFLFLSRLNDACARARERTSKDRSRFRHIKFLSKRKRPPLHELKREKFEKLRQNRASGETHSGGAWFVKRELLSGVTTALCPLLGVLLLVAQKQLKKEEDAEGGEEEDKGGTGEEAEEERIGE</sequence>
<feature type="region of interest" description="Disordered" evidence="1">
    <location>
        <begin position="109"/>
        <end position="136"/>
    </location>
</feature>